<dbReference type="GO" id="GO:0006508">
    <property type="term" value="P:proteolysis"/>
    <property type="evidence" value="ECO:0007669"/>
    <property type="project" value="UniProtKB-KW"/>
</dbReference>
<comment type="subcellular location">
    <subcellularLocation>
        <location evidence="1 14">Cell membrane</location>
        <topology evidence="1 14">Multi-pass membrane protein</topology>
    </subcellularLocation>
</comment>
<dbReference type="GO" id="GO:0005886">
    <property type="term" value="C:plasma membrane"/>
    <property type="evidence" value="ECO:0007669"/>
    <property type="project" value="UniProtKB-SubCell"/>
</dbReference>
<evidence type="ECO:0000256" key="9">
    <source>
        <dbReference type="ARBA" id="ARBA00022833"/>
    </source>
</evidence>
<evidence type="ECO:0000313" key="20">
    <source>
        <dbReference type="Proteomes" id="UP000199076"/>
    </source>
</evidence>
<dbReference type="InterPro" id="IPR008915">
    <property type="entry name" value="Peptidase_M50"/>
</dbReference>
<evidence type="ECO:0000256" key="8">
    <source>
        <dbReference type="ARBA" id="ARBA00022801"/>
    </source>
</evidence>
<evidence type="ECO:0000256" key="11">
    <source>
        <dbReference type="ARBA" id="ARBA00023049"/>
    </source>
</evidence>
<feature type="transmembrane region" description="Helical" evidence="14">
    <location>
        <begin position="52"/>
        <end position="78"/>
    </location>
</feature>
<feature type="transmembrane region" description="Helical" evidence="14">
    <location>
        <begin position="90"/>
        <end position="108"/>
    </location>
</feature>
<gene>
    <name evidence="19" type="ORF">SAMN05216218_105118</name>
</gene>
<dbReference type="PANTHER" id="PTHR39188:SF3">
    <property type="entry name" value="STAGE IV SPORULATION PROTEIN FB"/>
    <property type="match status" value="1"/>
</dbReference>
<evidence type="ECO:0000256" key="7">
    <source>
        <dbReference type="ARBA" id="ARBA00022737"/>
    </source>
</evidence>
<dbReference type="InterPro" id="IPR016483">
    <property type="entry name" value="UCP006404_Pept_M50_CBS"/>
</dbReference>
<dbReference type="EMBL" id="FNBK01000005">
    <property type="protein sequence ID" value="SDF30454.1"/>
    <property type="molecule type" value="Genomic_DNA"/>
</dbReference>
<keyword evidence="12 17" id="KW-0129">CBS domain</keyword>
<evidence type="ECO:0000256" key="16">
    <source>
        <dbReference type="PIRSR" id="PIRSR006404-2"/>
    </source>
</evidence>
<keyword evidence="10 14" id="KW-1133">Transmembrane helix</keyword>
<feature type="transmembrane region" description="Helical" evidence="14">
    <location>
        <begin position="205"/>
        <end position="230"/>
    </location>
</feature>
<dbReference type="Gene3D" id="3.10.580.10">
    <property type="entry name" value="CBS-domain"/>
    <property type="match status" value="2"/>
</dbReference>
<evidence type="ECO:0000256" key="10">
    <source>
        <dbReference type="ARBA" id="ARBA00022989"/>
    </source>
</evidence>
<evidence type="ECO:0000313" key="19">
    <source>
        <dbReference type="EMBL" id="SDF30454.1"/>
    </source>
</evidence>
<evidence type="ECO:0000259" key="18">
    <source>
        <dbReference type="PROSITE" id="PS51371"/>
    </source>
</evidence>
<evidence type="ECO:0000256" key="5">
    <source>
        <dbReference type="ARBA" id="ARBA00022692"/>
    </source>
</evidence>
<dbReference type="RefSeq" id="WP_092690363.1">
    <property type="nucleotide sequence ID" value="NZ_FNBK01000005.1"/>
</dbReference>
<dbReference type="GO" id="GO:0008237">
    <property type="term" value="F:metallopeptidase activity"/>
    <property type="evidence" value="ECO:0007669"/>
    <property type="project" value="UniProtKB-UniRule"/>
</dbReference>
<dbReference type="Proteomes" id="UP000199076">
    <property type="component" value="Unassembled WGS sequence"/>
</dbReference>
<feature type="binding site" evidence="16">
    <location>
        <position position="79"/>
    </location>
    <ligand>
        <name>Zn(2+)</name>
        <dbReference type="ChEBI" id="CHEBI:29105"/>
        <note>catalytic</note>
    </ligand>
</feature>
<feature type="domain" description="CBS" evidence="18">
    <location>
        <begin position="319"/>
        <end position="377"/>
    </location>
</feature>
<comment type="similarity">
    <text evidence="2 14">Belongs to the peptidase M50B family.</text>
</comment>
<dbReference type="Pfam" id="PF00571">
    <property type="entry name" value="CBS"/>
    <property type="match status" value="2"/>
</dbReference>
<dbReference type="CDD" id="cd06164">
    <property type="entry name" value="S2P-M50_SpoIVFB_CBS"/>
    <property type="match status" value="1"/>
</dbReference>
<dbReference type="OrthoDB" id="12044at2157"/>
<keyword evidence="8 14" id="KW-0378">Hydrolase</keyword>
<protein>
    <recommendedName>
        <fullName evidence="14">Zinc metalloprotease</fullName>
    </recommendedName>
</protein>
<dbReference type="PANTHER" id="PTHR39188">
    <property type="entry name" value="MEMBRANE-ASSOCIATED ZINC METALLOPROTEASE M50B"/>
    <property type="match status" value="1"/>
</dbReference>
<keyword evidence="3 14" id="KW-1003">Cell membrane</keyword>
<dbReference type="SMART" id="SM00116">
    <property type="entry name" value="CBS"/>
    <property type="match status" value="2"/>
</dbReference>
<feature type="domain" description="CBS" evidence="18">
    <location>
        <begin position="254"/>
        <end position="312"/>
    </location>
</feature>
<keyword evidence="20" id="KW-1185">Reference proteome</keyword>
<accession>A0A1G7K047</accession>
<sequence length="391" mass="41158">MASVRIGSAFGIPIRLGGSFLLVLPVLVFLIGSQVGTTAEVLGESLGTTIDAAALGAGSLPWVLGLAAALGLFAGVLIHEFGHALVAQRFGVHVDSITLWFLGGLAQLEEFPEDWQQEFTIAVAGPIVSVGVGAVCYAAFLAFPVGQPAPRFVFGYLAILNVFLAAFNLLPGFPMDGGRILRAILSRNRSRLDATRIAAGVGKGFAVLLGLGGILLGQLFWIAIAFFIYIGATGETRQLILEAAFEGLSVADVMTPAGDLSTVTPETSVADLVDRMVKERHTGYPVVTESGDLRGIVTLSDVQQVDQVERDAMRVADVMTTDLRTVTPDTEAEDAVSTILGQNVGRLLVVDETGDLAGLVSRTDLMTVFQILQESRSAALGKPAGEPPLQR</sequence>
<keyword evidence="7" id="KW-0677">Repeat</keyword>
<feature type="transmembrane region" description="Helical" evidence="14">
    <location>
        <begin position="120"/>
        <end position="140"/>
    </location>
</feature>
<keyword evidence="13 14" id="KW-0472">Membrane</keyword>
<name>A0A1G7K047_9EURY</name>
<feature type="transmembrane region" description="Helical" evidence="14">
    <location>
        <begin position="152"/>
        <end position="170"/>
    </location>
</feature>
<evidence type="ECO:0000256" key="1">
    <source>
        <dbReference type="ARBA" id="ARBA00004651"/>
    </source>
</evidence>
<feature type="binding site" evidence="16">
    <location>
        <position position="176"/>
    </location>
    <ligand>
        <name>Zn(2+)</name>
        <dbReference type="ChEBI" id="CHEBI:29105"/>
        <note>catalytic</note>
    </ligand>
</feature>
<feature type="transmembrane region" description="Helical" evidence="14">
    <location>
        <begin position="12"/>
        <end position="32"/>
    </location>
</feature>
<dbReference type="InterPro" id="IPR046342">
    <property type="entry name" value="CBS_dom_sf"/>
</dbReference>
<organism evidence="19 20">
    <name type="scientific">Halorientalis regularis</name>
    <dbReference type="NCBI Taxonomy" id="660518"/>
    <lineage>
        <taxon>Archaea</taxon>
        <taxon>Methanobacteriati</taxon>
        <taxon>Methanobacteriota</taxon>
        <taxon>Stenosarchaea group</taxon>
        <taxon>Halobacteria</taxon>
        <taxon>Halobacteriales</taxon>
        <taxon>Haloarculaceae</taxon>
        <taxon>Halorientalis</taxon>
    </lineage>
</organism>
<dbReference type="InterPro" id="IPR000644">
    <property type="entry name" value="CBS_dom"/>
</dbReference>
<keyword evidence="6 14" id="KW-0479">Metal-binding</keyword>
<dbReference type="PROSITE" id="PS51371">
    <property type="entry name" value="CBS"/>
    <property type="match status" value="2"/>
</dbReference>
<keyword evidence="11 14" id="KW-0482">Metalloprotease</keyword>
<evidence type="ECO:0000256" key="14">
    <source>
        <dbReference type="PIRNR" id="PIRNR006404"/>
    </source>
</evidence>
<comment type="cofactor">
    <cofactor evidence="14 16">
        <name>Zn(2+)</name>
        <dbReference type="ChEBI" id="CHEBI:29105"/>
    </cofactor>
    <text evidence="14 16">Binds 1 zinc ion per subunit.</text>
</comment>
<dbReference type="SUPFAM" id="SSF54631">
    <property type="entry name" value="CBS-domain pair"/>
    <property type="match status" value="1"/>
</dbReference>
<keyword evidence="4 14" id="KW-0645">Protease</keyword>
<evidence type="ECO:0000256" key="13">
    <source>
        <dbReference type="ARBA" id="ARBA00023136"/>
    </source>
</evidence>
<evidence type="ECO:0000256" key="6">
    <source>
        <dbReference type="ARBA" id="ARBA00022723"/>
    </source>
</evidence>
<evidence type="ECO:0000256" key="3">
    <source>
        <dbReference type="ARBA" id="ARBA00022475"/>
    </source>
</evidence>
<evidence type="ECO:0000256" key="17">
    <source>
        <dbReference type="PROSITE-ProRule" id="PRU00703"/>
    </source>
</evidence>
<evidence type="ECO:0000256" key="2">
    <source>
        <dbReference type="ARBA" id="ARBA00007931"/>
    </source>
</evidence>
<dbReference type="CDD" id="cd04801">
    <property type="entry name" value="CBS_pair_peptidase_M50"/>
    <property type="match status" value="1"/>
</dbReference>
<dbReference type="PIRSF" id="PIRSF006404">
    <property type="entry name" value="UCP006404_Pept_M50_CBS"/>
    <property type="match status" value="1"/>
</dbReference>
<evidence type="ECO:0000256" key="4">
    <source>
        <dbReference type="ARBA" id="ARBA00022670"/>
    </source>
</evidence>
<dbReference type="GO" id="GO:0046872">
    <property type="term" value="F:metal ion binding"/>
    <property type="evidence" value="ECO:0007669"/>
    <property type="project" value="UniProtKB-UniRule"/>
</dbReference>
<proteinExistence type="inferred from homology"/>
<feature type="binding site" evidence="16">
    <location>
        <position position="83"/>
    </location>
    <ligand>
        <name>Zn(2+)</name>
        <dbReference type="ChEBI" id="CHEBI:29105"/>
        <note>catalytic</note>
    </ligand>
</feature>
<dbReference type="Pfam" id="PF02163">
    <property type="entry name" value="Peptidase_M50"/>
    <property type="match status" value="2"/>
</dbReference>
<feature type="active site" evidence="15">
    <location>
        <position position="80"/>
    </location>
</feature>
<dbReference type="AlphaFoldDB" id="A0A1G7K047"/>
<reference evidence="20" key="1">
    <citation type="submission" date="2016-10" db="EMBL/GenBank/DDBJ databases">
        <authorList>
            <person name="Varghese N."/>
            <person name="Submissions S."/>
        </authorList>
    </citation>
    <scope>NUCLEOTIDE SEQUENCE [LARGE SCALE GENOMIC DNA]</scope>
    <source>
        <strain evidence="20">IBRC-M 10760</strain>
    </source>
</reference>
<keyword evidence="9 14" id="KW-0862">Zinc</keyword>
<dbReference type="STRING" id="660518.SAMN05216218_105118"/>
<keyword evidence="5 14" id="KW-0812">Transmembrane</keyword>
<evidence type="ECO:0000256" key="15">
    <source>
        <dbReference type="PIRSR" id="PIRSR006404-1"/>
    </source>
</evidence>
<evidence type="ECO:0000256" key="12">
    <source>
        <dbReference type="ARBA" id="ARBA00023122"/>
    </source>
</evidence>